<evidence type="ECO:0000256" key="3">
    <source>
        <dbReference type="ARBA" id="ARBA00022970"/>
    </source>
</evidence>
<name>A0A849IG60_9HYPH</name>
<protein>
    <submittedName>
        <fullName evidence="6">ABC transporter substrate-binding protein</fullName>
    </submittedName>
</protein>
<proteinExistence type="inferred from homology"/>
<dbReference type="PANTHER" id="PTHR30483:SF38">
    <property type="entry name" value="BLR7848 PROTEIN"/>
    <property type="match status" value="1"/>
</dbReference>
<dbReference type="AlphaFoldDB" id="A0A849IG60"/>
<evidence type="ECO:0000256" key="2">
    <source>
        <dbReference type="ARBA" id="ARBA00022729"/>
    </source>
</evidence>
<dbReference type="GO" id="GO:0006865">
    <property type="term" value="P:amino acid transport"/>
    <property type="evidence" value="ECO:0007669"/>
    <property type="project" value="UniProtKB-KW"/>
</dbReference>
<keyword evidence="2 4" id="KW-0732">Signal</keyword>
<evidence type="ECO:0000256" key="1">
    <source>
        <dbReference type="ARBA" id="ARBA00010062"/>
    </source>
</evidence>
<dbReference type="EMBL" id="JABEPP010000007">
    <property type="protein sequence ID" value="NNM75160.1"/>
    <property type="molecule type" value="Genomic_DNA"/>
</dbReference>
<evidence type="ECO:0000313" key="7">
    <source>
        <dbReference type="Proteomes" id="UP000564885"/>
    </source>
</evidence>
<reference evidence="6 7" key="1">
    <citation type="submission" date="2020-04" db="EMBL/GenBank/DDBJ databases">
        <title>Enterovirga sp. isolate from soil.</title>
        <authorList>
            <person name="Chea S."/>
            <person name="Kim D.-U."/>
        </authorList>
    </citation>
    <scope>NUCLEOTIDE SEQUENCE [LARGE SCALE GENOMIC DNA]</scope>
    <source>
        <strain evidence="6 7">DB1703</strain>
    </source>
</reference>
<dbReference type="PANTHER" id="PTHR30483">
    <property type="entry name" value="LEUCINE-SPECIFIC-BINDING PROTEIN"/>
    <property type="match status" value="1"/>
</dbReference>
<evidence type="ECO:0000259" key="5">
    <source>
        <dbReference type="Pfam" id="PF13458"/>
    </source>
</evidence>
<keyword evidence="3" id="KW-0029">Amino-acid transport</keyword>
<dbReference type="RefSeq" id="WP_171220653.1">
    <property type="nucleotide sequence ID" value="NZ_JABEPP010000007.1"/>
</dbReference>
<organism evidence="6 7">
    <name type="scientific">Enterovirga aerilata</name>
    <dbReference type="NCBI Taxonomy" id="2730920"/>
    <lineage>
        <taxon>Bacteria</taxon>
        <taxon>Pseudomonadati</taxon>
        <taxon>Pseudomonadota</taxon>
        <taxon>Alphaproteobacteria</taxon>
        <taxon>Hyphomicrobiales</taxon>
        <taxon>Methylobacteriaceae</taxon>
        <taxon>Enterovirga</taxon>
    </lineage>
</organism>
<gene>
    <name evidence="6" type="ORF">HJG44_22630</name>
</gene>
<dbReference type="SUPFAM" id="SSF53822">
    <property type="entry name" value="Periplasmic binding protein-like I"/>
    <property type="match status" value="1"/>
</dbReference>
<dbReference type="Pfam" id="PF13458">
    <property type="entry name" value="Peripla_BP_6"/>
    <property type="match status" value="1"/>
</dbReference>
<evidence type="ECO:0000313" key="6">
    <source>
        <dbReference type="EMBL" id="NNM75160.1"/>
    </source>
</evidence>
<dbReference type="Proteomes" id="UP000564885">
    <property type="component" value="Unassembled WGS sequence"/>
</dbReference>
<dbReference type="InterPro" id="IPR028082">
    <property type="entry name" value="Peripla_BP_I"/>
</dbReference>
<feature type="chain" id="PRO_5032868259" evidence="4">
    <location>
        <begin position="22"/>
        <end position="378"/>
    </location>
</feature>
<dbReference type="CDD" id="cd06333">
    <property type="entry name" value="PBP1_ABC_RPA1789-like"/>
    <property type="match status" value="1"/>
</dbReference>
<feature type="domain" description="Leucine-binding protein" evidence="5">
    <location>
        <begin position="24"/>
        <end position="372"/>
    </location>
</feature>
<comment type="similarity">
    <text evidence="1">Belongs to the leucine-binding protein family.</text>
</comment>
<feature type="signal peptide" evidence="4">
    <location>
        <begin position="1"/>
        <end position="21"/>
    </location>
</feature>
<comment type="caution">
    <text evidence="6">The sequence shown here is derived from an EMBL/GenBank/DDBJ whole genome shotgun (WGS) entry which is preliminary data.</text>
</comment>
<keyword evidence="3" id="KW-0813">Transport</keyword>
<dbReference type="InterPro" id="IPR051010">
    <property type="entry name" value="BCAA_transport"/>
</dbReference>
<keyword evidence="7" id="KW-1185">Reference proteome</keyword>
<dbReference type="Gene3D" id="3.40.50.2300">
    <property type="match status" value="2"/>
</dbReference>
<sequence length="378" mass="39532">MMKSVAAALVAATAFSAPALAQDIKVGLSGTFSGPNAANGIPYRNAAEVFPKTIAGTGVQWIVVDDATDPTTAVKNARRFVDEDKVDIILGSTSTVTASAMTDVAVEAKTAQIALSPIQIAPAKRPWVFNLPQPVPIMVSAIVEDLKKRKLKSIAFIGYADGWGDLNWNALTAEARKAGIEVTTGERYNRTDTSVTAQVLKVIASSPDAVLVGASGSAAALPQITLKDQGFTGPIYHTHGTVVKAFIDAAGKAGEGALMPTGPVVAAAELPDSNPIKPVSLDFISKYEAKWGKGSASPVAGYAWDAMLLVEAAAKEALKTAKPGTPEFRAALRDALQSGREVAGTNAVYRFTAEDHYGVDERARVLVVVKDGAFRLAK</sequence>
<dbReference type="InterPro" id="IPR028081">
    <property type="entry name" value="Leu-bd"/>
</dbReference>
<accession>A0A849IG60</accession>
<evidence type="ECO:0000256" key="4">
    <source>
        <dbReference type="SAM" id="SignalP"/>
    </source>
</evidence>